<keyword evidence="2" id="KW-1133">Transmembrane helix</keyword>
<dbReference type="OrthoDB" id="8607342at2"/>
<evidence type="ECO:0000256" key="1">
    <source>
        <dbReference type="ARBA" id="ARBA00009067"/>
    </source>
</evidence>
<dbReference type="GO" id="GO:0008237">
    <property type="term" value="F:metallopeptidase activity"/>
    <property type="evidence" value="ECO:0007669"/>
    <property type="project" value="UniProtKB-KW"/>
</dbReference>
<dbReference type="AlphaFoldDB" id="A0A2L0D4G4"/>
<dbReference type="PANTHER" id="PTHR36435:SF1">
    <property type="entry name" value="CAAX AMINO TERMINAL PROTEASE FAMILY PROTEIN"/>
    <property type="match status" value="1"/>
</dbReference>
<gene>
    <name evidence="4" type="ORF">C0J00_04775</name>
</gene>
<keyword evidence="4" id="KW-0482">Metalloprotease</keyword>
<dbReference type="Pfam" id="PF02517">
    <property type="entry name" value="Rce1-like"/>
    <property type="match status" value="1"/>
</dbReference>
<dbReference type="GO" id="GO:0080120">
    <property type="term" value="P:CAAX-box protein maturation"/>
    <property type="evidence" value="ECO:0007669"/>
    <property type="project" value="UniProtKB-ARBA"/>
</dbReference>
<protein>
    <submittedName>
        <fullName evidence="4">CPBP family intramembrane metalloprotease</fullName>
    </submittedName>
</protein>
<dbReference type="GO" id="GO:0004175">
    <property type="term" value="F:endopeptidase activity"/>
    <property type="evidence" value="ECO:0007669"/>
    <property type="project" value="UniProtKB-ARBA"/>
</dbReference>
<proteinExistence type="inferred from homology"/>
<dbReference type="RefSeq" id="WP_104967798.1">
    <property type="nucleotide sequence ID" value="NZ_CP025536.1"/>
</dbReference>
<reference evidence="4 5" key="1">
    <citation type="submission" date="2017-12" db="EMBL/GenBank/DDBJ databases">
        <authorList>
            <person name="Hurst M.R.H."/>
        </authorList>
    </citation>
    <scope>NUCLEOTIDE SEQUENCE [LARGE SCALE GENOMIC DNA]</scope>
    <source>
        <strain evidence="4 5">TH11417</strain>
    </source>
</reference>
<keyword evidence="4" id="KW-0378">Hydrolase</keyword>
<feature type="transmembrane region" description="Helical" evidence="2">
    <location>
        <begin position="7"/>
        <end position="28"/>
    </location>
</feature>
<feature type="transmembrane region" description="Helical" evidence="2">
    <location>
        <begin position="40"/>
        <end position="58"/>
    </location>
</feature>
<reference evidence="4 5" key="2">
    <citation type="submission" date="2018-02" db="EMBL/GenBank/DDBJ databases">
        <title>Whole genome sequencing analysis of Streptococcus pluranimalium isolated from cattle infected mastitis in China.</title>
        <authorList>
            <person name="Zhang J.-R."/>
            <person name="Hu G.-Z."/>
        </authorList>
    </citation>
    <scope>NUCLEOTIDE SEQUENCE [LARGE SCALE GENOMIC DNA]</scope>
    <source>
        <strain evidence="4 5">TH11417</strain>
    </source>
</reference>
<sequence length="235" mass="26841">MSLVKRIFKFIGLVLLVLVLNLTPMILIGNQDKTPVSLQWLFSILYLIVAFLIIWQVWKAYVEKESYMITGRPFTWERFGMALLFFLATRVVAFLGTLLLQKVTGNMMSANDAALQATASDLKHMFPMYFVAFHVMIAFFAPVLEELTFRGFFSRYFFKADNKWAKCLVSSLIFALLHAVMPLEIIIYLALGSIFFFAFNREGNIRDSIGVHILNNGLIVLVSVVNYILLLMGII</sequence>
<dbReference type="InterPro" id="IPR052710">
    <property type="entry name" value="CAAX_protease"/>
</dbReference>
<evidence type="ECO:0000313" key="4">
    <source>
        <dbReference type="EMBL" id="AUW96471.1"/>
    </source>
</evidence>
<organism evidence="4 5">
    <name type="scientific">Streptococcus pluranimalium</name>
    <dbReference type="NCBI Taxonomy" id="82348"/>
    <lineage>
        <taxon>Bacteria</taxon>
        <taxon>Bacillati</taxon>
        <taxon>Bacillota</taxon>
        <taxon>Bacilli</taxon>
        <taxon>Lactobacillales</taxon>
        <taxon>Streptococcaceae</taxon>
        <taxon>Streptococcus</taxon>
    </lineage>
</organism>
<keyword evidence="2" id="KW-0812">Transmembrane</keyword>
<dbReference type="GeneID" id="98393219"/>
<name>A0A2L0D4G4_9STRE</name>
<feature type="domain" description="CAAX prenyl protease 2/Lysostaphin resistance protein A-like" evidence="3">
    <location>
        <begin position="130"/>
        <end position="217"/>
    </location>
</feature>
<feature type="transmembrane region" description="Helical" evidence="2">
    <location>
        <begin position="164"/>
        <end position="197"/>
    </location>
</feature>
<dbReference type="Proteomes" id="UP000238956">
    <property type="component" value="Chromosome"/>
</dbReference>
<feature type="transmembrane region" description="Helical" evidence="2">
    <location>
        <begin position="209"/>
        <end position="232"/>
    </location>
</feature>
<feature type="transmembrane region" description="Helical" evidence="2">
    <location>
        <begin position="126"/>
        <end position="144"/>
    </location>
</feature>
<keyword evidence="5" id="KW-1185">Reference proteome</keyword>
<accession>A0A2L0D4G4</accession>
<dbReference type="PANTHER" id="PTHR36435">
    <property type="entry name" value="SLR1288 PROTEIN"/>
    <property type="match status" value="1"/>
</dbReference>
<keyword evidence="2" id="KW-0472">Membrane</keyword>
<comment type="similarity">
    <text evidence="1">Belongs to the UPF0177 family.</text>
</comment>
<evidence type="ECO:0000256" key="2">
    <source>
        <dbReference type="SAM" id="Phobius"/>
    </source>
</evidence>
<keyword evidence="4" id="KW-0645">Protease</keyword>
<dbReference type="EMBL" id="CP025536">
    <property type="protein sequence ID" value="AUW96471.1"/>
    <property type="molecule type" value="Genomic_DNA"/>
</dbReference>
<dbReference type="GO" id="GO:0006508">
    <property type="term" value="P:proteolysis"/>
    <property type="evidence" value="ECO:0007669"/>
    <property type="project" value="UniProtKB-KW"/>
</dbReference>
<dbReference type="InterPro" id="IPR003675">
    <property type="entry name" value="Rce1/LyrA-like_dom"/>
</dbReference>
<dbReference type="KEGG" id="splr:C0J00_04775"/>
<evidence type="ECO:0000313" key="5">
    <source>
        <dbReference type="Proteomes" id="UP000238956"/>
    </source>
</evidence>
<evidence type="ECO:0000259" key="3">
    <source>
        <dbReference type="Pfam" id="PF02517"/>
    </source>
</evidence>
<feature type="transmembrane region" description="Helical" evidence="2">
    <location>
        <begin position="79"/>
        <end position="100"/>
    </location>
</feature>